<dbReference type="Pfam" id="PF01209">
    <property type="entry name" value="Ubie_methyltran"/>
    <property type="match status" value="1"/>
</dbReference>
<evidence type="ECO:0000313" key="7">
    <source>
        <dbReference type="EMBL" id="AQQ69823.1"/>
    </source>
</evidence>
<dbReference type="GO" id="GO:0032259">
    <property type="term" value="P:methylation"/>
    <property type="evidence" value="ECO:0007669"/>
    <property type="project" value="UniProtKB-KW"/>
</dbReference>
<keyword evidence="3 5" id="KW-0808">Transferase</keyword>
<accession>A0A1Q2MAS0</accession>
<comment type="caution">
    <text evidence="5">Lacks conserved residue(s) required for the propagation of feature annotation.</text>
</comment>
<feature type="binding site" evidence="5">
    <location>
        <position position="55"/>
    </location>
    <ligand>
        <name>S-adenosyl-L-methionine</name>
        <dbReference type="ChEBI" id="CHEBI:59789"/>
    </ligand>
</feature>
<dbReference type="UniPathway" id="UPA00079">
    <property type="reaction ID" value="UER00169"/>
</dbReference>
<keyword evidence="6" id="KW-0472">Membrane</keyword>
<keyword evidence="6" id="KW-1133">Transmembrane helix</keyword>
<dbReference type="AlphaFoldDB" id="A0A1Q2MAS0"/>
<keyword evidence="4 5" id="KW-0949">S-adenosyl-L-methionine</keyword>
<dbReference type="InterPro" id="IPR029063">
    <property type="entry name" value="SAM-dependent_MTases_sf"/>
</dbReference>
<reference evidence="8" key="1">
    <citation type="submission" date="2017-02" db="EMBL/GenBank/DDBJ databases">
        <title>Comparative genomics and description of representatives of a novel lineage of planctomycetes thriving in anoxic sediments.</title>
        <authorList>
            <person name="Spring S."/>
            <person name="Bunk B."/>
            <person name="Sproer C."/>
        </authorList>
    </citation>
    <scope>NUCLEOTIDE SEQUENCE [LARGE SCALE GENOMIC DNA]</scope>
    <source>
        <strain evidence="8">SM-Chi-D1</strain>
    </source>
</reference>
<proteinExistence type="inferred from homology"/>
<dbReference type="PANTHER" id="PTHR43591:SF24">
    <property type="entry name" value="2-METHOXY-6-POLYPRENYL-1,4-BENZOQUINOL METHYLASE, MITOCHONDRIAL"/>
    <property type="match status" value="1"/>
</dbReference>
<sequence length="231" mass="25518">MIDKKNIPAEFDKIARRYDIANRVISFGMDAGWKRRFVSMIPPDSRRILDIAAGTGDIAIKTARSLPEADLTAIDASENMLAAAADKAQKNGLANRINFQKADMLRLPFDDGSFDCVTMVYGLRNAADTAAAIREIHRVLRPGAAALIMEFTMPPAQPMRFLFGVYFRFIMPVIAAAFTGNLAAYRYLNKTVTEFYPPEKTAAIIKNAGFDVEKISLAGGAVWIFRTNKAD</sequence>
<dbReference type="RefSeq" id="WP_186804778.1">
    <property type="nucleotide sequence ID" value="NZ_CP019646.1"/>
</dbReference>
<dbReference type="CDD" id="cd02440">
    <property type="entry name" value="AdoMet_MTases"/>
    <property type="match status" value="1"/>
</dbReference>
<feature type="transmembrane region" description="Helical" evidence="6">
    <location>
        <begin position="165"/>
        <end position="188"/>
    </location>
</feature>
<dbReference type="STRING" id="1851148.SMSP2_00157"/>
<comment type="catalytic activity">
    <reaction evidence="5">
        <text>a 2-demethylmenaquinol + S-adenosyl-L-methionine = a menaquinol + S-adenosyl-L-homocysteine + H(+)</text>
        <dbReference type="Rhea" id="RHEA:42640"/>
        <dbReference type="Rhea" id="RHEA-COMP:9539"/>
        <dbReference type="Rhea" id="RHEA-COMP:9563"/>
        <dbReference type="ChEBI" id="CHEBI:15378"/>
        <dbReference type="ChEBI" id="CHEBI:18151"/>
        <dbReference type="ChEBI" id="CHEBI:55437"/>
        <dbReference type="ChEBI" id="CHEBI:57856"/>
        <dbReference type="ChEBI" id="CHEBI:59789"/>
        <dbReference type="EC" id="2.1.1.163"/>
    </reaction>
</comment>
<dbReference type="PROSITE" id="PS01184">
    <property type="entry name" value="UBIE_2"/>
    <property type="match status" value="1"/>
</dbReference>
<dbReference type="EMBL" id="CP019646">
    <property type="protein sequence ID" value="AQQ69823.1"/>
    <property type="molecule type" value="Genomic_DNA"/>
</dbReference>
<dbReference type="KEGG" id="pbas:SMSP2_00157"/>
<dbReference type="PANTHER" id="PTHR43591">
    <property type="entry name" value="METHYLTRANSFERASE"/>
    <property type="match status" value="1"/>
</dbReference>
<dbReference type="InterPro" id="IPR023576">
    <property type="entry name" value="UbiE/COQ5_MeTrFase_CS"/>
</dbReference>
<evidence type="ECO:0000256" key="5">
    <source>
        <dbReference type="HAMAP-Rule" id="MF_01813"/>
    </source>
</evidence>
<feature type="binding site" evidence="5">
    <location>
        <begin position="103"/>
        <end position="104"/>
    </location>
    <ligand>
        <name>S-adenosyl-L-methionine</name>
        <dbReference type="ChEBI" id="CHEBI:59789"/>
    </ligand>
</feature>
<dbReference type="NCBIfam" id="TIGR01934">
    <property type="entry name" value="MenG_MenH_UbiE"/>
    <property type="match status" value="1"/>
</dbReference>
<name>A0A1Q2MAS0_9BACT</name>
<comment type="pathway">
    <text evidence="5">Quinol/quinone metabolism; menaquinone biosynthesis; menaquinol from 1,4-dihydroxy-2-naphthoate: step 2/2.</text>
</comment>
<gene>
    <name evidence="7" type="primary">ubiE_1</name>
    <name evidence="5" type="synonym">menG</name>
    <name evidence="7" type="ORF">SMSP2_00157</name>
</gene>
<protein>
    <recommendedName>
        <fullName evidence="5">Demethylmenaquinone methyltransferase</fullName>
        <ecNumber evidence="5">2.1.1.163</ecNumber>
    </recommendedName>
</protein>
<keyword evidence="2 5" id="KW-0489">Methyltransferase</keyword>
<dbReference type="Gene3D" id="3.40.50.150">
    <property type="entry name" value="Vaccinia Virus protein VP39"/>
    <property type="match status" value="1"/>
</dbReference>
<keyword evidence="8" id="KW-1185">Reference proteome</keyword>
<dbReference type="GO" id="GO:0009234">
    <property type="term" value="P:menaquinone biosynthetic process"/>
    <property type="evidence" value="ECO:0007669"/>
    <property type="project" value="UniProtKB-UniRule"/>
</dbReference>
<feature type="binding site" evidence="5">
    <location>
        <position position="75"/>
    </location>
    <ligand>
        <name>S-adenosyl-L-methionine</name>
        <dbReference type="ChEBI" id="CHEBI:59789"/>
    </ligand>
</feature>
<keyword evidence="6" id="KW-0812">Transmembrane</keyword>
<dbReference type="PROSITE" id="PS01183">
    <property type="entry name" value="UBIE_1"/>
    <property type="match status" value="1"/>
</dbReference>
<comment type="function">
    <text evidence="5">Methyltransferase required for the conversion of demethylmenaquinol (DMKH2) to menaquinol (MKH2).</text>
</comment>
<comment type="similarity">
    <text evidence="5">Belongs to the class I-like SAM-binding methyltransferase superfamily. MenG/UbiE family.</text>
</comment>
<dbReference type="SUPFAM" id="SSF53335">
    <property type="entry name" value="S-adenosyl-L-methionine-dependent methyltransferases"/>
    <property type="match status" value="1"/>
</dbReference>
<dbReference type="InterPro" id="IPR004033">
    <property type="entry name" value="UbiE/COQ5_MeTrFase"/>
</dbReference>
<dbReference type="Proteomes" id="UP000188181">
    <property type="component" value="Chromosome"/>
</dbReference>
<dbReference type="HAMAP" id="MF_01813">
    <property type="entry name" value="MenG_UbiE_methyltr"/>
    <property type="match status" value="1"/>
</dbReference>
<evidence type="ECO:0000256" key="6">
    <source>
        <dbReference type="SAM" id="Phobius"/>
    </source>
</evidence>
<evidence type="ECO:0000256" key="4">
    <source>
        <dbReference type="ARBA" id="ARBA00022691"/>
    </source>
</evidence>
<organism evidence="7 8">
    <name type="scientific">Limihaloglobus sulfuriphilus</name>
    <dbReference type="NCBI Taxonomy" id="1851148"/>
    <lineage>
        <taxon>Bacteria</taxon>
        <taxon>Pseudomonadati</taxon>
        <taxon>Planctomycetota</taxon>
        <taxon>Phycisphaerae</taxon>
        <taxon>Sedimentisphaerales</taxon>
        <taxon>Sedimentisphaeraceae</taxon>
        <taxon>Limihaloglobus</taxon>
    </lineage>
</organism>
<evidence type="ECO:0000256" key="3">
    <source>
        <dbReference type="ARBA" id="ARBA00022679"/>
    </source>
</evidence>
<evidence type="ECO:0000256" key="2">
    <source>
        <dbReference type="ARBA" id="ARBA00022603"/>
    </source>
</evidence>
<dbReference type="GO" id="GO:0043770">
    <property type="term" value="F:demethylmenaquinone methyltransferase activity"/>
    <property type="evidence" value="ECO:0007669"/>
    <property type="project" value="UniProtKB-UniRule"/>
</dbReference>
<keyword evidence="1 5" id="KW-0474">Menaquinone biosynthesis</keyword>
<evidence type="ECO:0000256" key="1">
    <source>
        <dbReference type="ARBA" id="ARBA00022428"/>
    </source>
</evidence>
<dbReference type="PROSITE" id="PS51608">
    <property type="entry name" value="SAM_MT_UBIE"/>
    <property type="match status" value="1"/>
</dbReference>
<evidence type="ECO:0000313" key="8">
    <source>
        <dbReference type="Proteomes" id="UP000188181"/>
    </source>
</evidence>
<dbReference type="EC" id="2.1.1.163" evidence="5"/>